<sequence>MMLKELCQLYLKWLYVIVLWRAKKDPLKKMFPTYPSVSSTSSMTRIIFFLWNARVMAELISTQMVTRH</sequence>
<gene>
    <name evidence="1" type="ORF">FPRO_07166</name>
</gene>
<accession>A0A1L7VA57</accession>
<evidence type="ECO:0000313" key="1">
    <source>
        <dbReference type="EMBL" id="CZR37643.1"/>
    </source>
</evidence>
<protein>
    <submittedName>
        <fullName evidence="1">Uncharacterized protein</fullName>
    </submittedName>
</protein>
<dbReference type="VEuPathDB" id="FungiDB:FPRO_07166"/>
<keyword evidence="2" id="KW-1185">Reference proteome</keyword>
<comment type="caution">
    <text evidence="1">The sequence shown here is derived from an EMBL/GenBank/DDBJ whole genome shotgun (WGS) entry which is preliminary data.</text>
</comment>
<evidence type="ECO:0000313" key="2">
    <source>
        <dbReference type="Proteomes" id="UP000183971"/>
    </source>
</evidence>
<dbReference type="GeneID" id="42052045"/>
<dbReference type="RefSeq" id="XP_031078236.1">
    <property type="nucleotide sequence ID" value="XM_031227840.1"/>
</dbReference>
<dbReference type="AlphaFoldDB" id="A0A1L7VA57"/>
<name>A0A1L7VA57_FUSPR</name>
<proteinExistence type="predicted"/>
<organism evidence="1 2">
    <name type="scientific">Fusarium proliferatum (strain ET1)</name>
    <name type="common">Orchid endophyte fungus</name>
    <dbReference type="NCBI Taxonomy" id="1227346"/>
    <lineage>
        <taxon>Eukaryota</taxon>
        <taxon>Fungi</taxon>
        <taxon>Dikarya</taxon>
        <taxon>Ascomycota</taxon>
        <taxon>Pezizomycotina</taxon>
        <taxon>Sordariomycetes</taxon>
        <taxon>Hypocreomycetidae</taxon>
        <taxon>Hypocreales</taxon>
        <taxon>Nectriaceae</taxon>
        <taxon>Fusarium</taxon>
        <taxon>Fusarium fujikuroi species complex</taxon>
    </lineage>
</organism>
<dbReference type="Proteomes" id="UP000183971">
    <property type="component" value="Unassembled WGS sequence"/>
</dbReference>
<reference evidence="2" key="1">
    <citation type="journal article" date="2016" name="Genome Biol. Evol.">
        <title>Comparative 'omics' of the Fusarium fujikuroi species complex highlights differences in genetic potential and metabolite synthesis.</title>
        <authorList>
            <person name="Niehaus E.-M."/>
            <person name="Muensterkoetter M."/>
            <person name="Proctor R.H."/>
            <person name="Brown D.W."/>
            <person name="Sharon A."/>
            <person name="Idan Y."/>
            <person name="Oren-Young L."/>
            <person name="Sieber C.M."/>
            <person name="Novak O."/>
            <person name="Pencik A."/>
            <person name="Tarkowska D."/>
            <person name="Hromadova K."/>
            <person name="Freeman S."/>
            <person name="Maymon M."/>
            <person name="Elazar M."/>
            <person name="Youssef S.A."/>
            <person name="El-Shabrawy E.S.M."/>
            <person name="Shalaby A.B.A."/>
            <person name="Houterman P."/>
            <person name="Brock N.L."/>
            <person name="Burkhardt I."/>
            <person name="Tsavkelova E.A."/>
            <person name="Dickschat J.S."/>
            <person name="Galuszka P."/>
            <person name="Gueldener U."/>
            <person name="Tudzynski B."/>
        </authorList>
    </citation>
    <scope>NUCLEOTIDE SEQUENCE [LARGE SCALE GENOMIC DNA]</scope>
    <source>
        <strain evidence="2">ET1</strain>
    </source>
</reference>
<dbReference type="EMBL" id="FJOF01000003">
    <property type="protein sequence ID" value="CZR37643.1"/>
    <property type="molecule type" value="Genomic_DNA"/>
</dbReference>